<organism evidence="18 19">
    <name type="scientific">Vitrella brassicaformis (strain CCMP3155)</name>
    <dbReference type="NCBI Taxonomy" id="1169540"/>
    <lineage>
        <taxon>Eukaryota</taxon>
        <taxon>Sar</taxon>
        <taxon>Alveolata</taxon>
        <taxon>Colpodellida</taxon>
        <taxon>Vitrellaceae</taxon>
        <taxon>Vitrella</taxon>
    </lineage>
</organism>
<evidence type="ECO:0000256" key="8">
    <source>
        <dbReference type="ARBA" id="ARBA00022840"/>
    </source>
</evidence>
<keyword evidence="8" id="KW-0067">ATP-binding</keyword>
<dbReference type="InParanoid" id="A0A0G4FTP5"/>
<dbReference type="SUPFAM" id="SSF81660">
    <property type="entry name" value="Metal cation-transporting ATPase, ATP-binding domain N"/>
    <property type="match status" value="1"/>
</dbReference>
<dbReference type="Gene3D" id="2.70.150.10">
    <property type="entry name" value="Calcium-transporting ATPase, cytoplasmic transduction domain A"/>
    <property type="match status" value="1"/>
</dbReference>
<keyword evidence="7" id="KW-0106">Calcium</keyword>
<dbReference type="Gene3D" id="3.40.1110.10">
    <property type="entry name" value="Calcium-transporting ATPase, cytoplasmic domain N"/>
    <property type="match status" value="1"/>
</dbReference>
<feature type="compositionally biased region" description="Low complexity" evidence="15">
    <location>
        <begin position="21"/>
        <end position="51"/>
    </location>
</feature>
<keyword evidence="12" id="KW-0406">Ion transport</keyword>
<evidence type="ECO:0000313" key="18">
    <source>
        <dbReference type="EMBL" id="CEM18264.1"/>
    </source>
</evidence>
<dbReference type="FunFam" id="1.20.1110.10:FF:000027">
    <property type="entry name" value="Calcium-transporting ATPase, putative"/>
    <property type="match status" value="1"/>
</dbReference>
<evidence type="ECO:0000259" key="17">
    <source>
        <dbReference type="SMART" id="SM00831"/>
    </source>
</evidence>
<dbReference type="FunCoup" id="A0A0G4FTP5">
    <property type="interactions" value="97"/>
</dbReference>
<dbReference type="InterPro" id="IPR004014">
    <property type="entry name" value="ATPase_P-typ_cation-transptr_N"/>
</dbReference>
<dbReference type="SUPFAM" id="SSF56784">
    <property type="entry name" value="HAD-like"/>
    <property type="match status" value="1"/>
</dbReference>
<dbReference type="SFLD" id="SFLDF00027">
    <property type="entry name" value="p-type_atpase"/>
    <property type="match status" value="1"/>
</dbReference>
<dbReference type="InterPro" id="IPR023214">
    <property type="entry name" value="HAD_sf"/>
</dbReference>
<feature type="transmembrane region" description="Helical" evidence="16">
    <location>
        <begin position="1026"/>
        <end position="1049"/>
    </location>
</feature>
<dbReference type="SUPFAM" id="SSF81653">
    <property type="entry name" value="Calcium ATPase, transduction domain A"/>
    <property type="match status" value="1"/>
</dbReference>
<feature type="transmembrane region" description="Helical" evidence="16">
    <location>
        <begin position="256"/>
        <end position="274"/>
    </location>
</feature>
<feature type="transmembrane region" description="Helical" evidence="16">
    <location>
        <begin position="466"/>
        <end position="489"/>
    </location>
</feature>
<dbReference type="AlphaFoldDB" id="A0A0G4FTP5"/>
<dbReference type="GO" id="GO:0005524">
    <property type="term" value="F:ATP binding"/>
    <property type="evidence" value="ECO:0007669"/>
    <property type="project" value="UniProtKB-KW"/>
</dbReference>
<dbReference type="EC" id="7.2.2.10" evidence="2"/>
<dbReference type="Pfam" id="PF00122">
    <property type="entry name" value="E1-E2_ATPase"/>
    <property type="match status" value="1"/>
</dbReference>
<evidence type="ECO:0000256" key="10">
    <source>
        <dbReference type="ARBA" id="ARBA00022967"/>
    </source>
</evidence>
<proteinExistence type="inferred from homology"/>
<evidence type="ECO:0000256" key="5">
    <source>
        <dbReference type="ARBA" id="ARBA00022692"/>
    </source>
</evidence>
<dbReference type="PRINTS" id="PR00119">
    <property type="entry name" value="CATATPASE"/>
</dbReference>
<dbReference type="Gene3D" id="1.20.1110.10">
    <property type="entry name" value="Calcium-transporting ATPase, transmembrane domain"/>
    <property type="match status" value="1"/>
</dbReference>
<dbReference type="NCBIfam" id="TIGR01494">
    <property type="entry name" value="ATPase_P-type"/>
    <property type="match status" value="3"/>
</dbReference>
<dbReference type="CDD" id="cd02083">
    <property type="entry name" value="P-type_ATPase_SERCA"/>
    <property type="match status" value="1"/>
</dbReference>
<dbReference type="FunFam" id="3.40.1110.10:FF:000003">
    <property type="entry name" value="Calcium-transporting ATPase"/>
    <property type="match status" value="1"/>
</dbReference>
<dbReference type="InterPro" id="IPR036412">
    <property type="entry name" value="HAD-like_sf"/>
</dbReference>
<keyword evidence="3" id="KW-0813">Transport</keyword>
<dbReference type="Pfam" id="PF13246">
    <property type="entry name" value="Cation_ATPase"/>
    <property type="match status" value="1"/>
</dbReference>
<feature type="transmembrane region" description="Helical" evidence="16">
    <location>
        <begin position="428"/>
        <end position="446"/>
    </location>
</feature>
<dbReference type="InterPro" id="IPR023299">
    <property type="entry name" value="ATPase_P-typ_cyto_dom_N"/>
</dbReference>
<evidence type="ECO:0000256" key="1">
    <source>
        <dbReference type="ARBA" id="ARBA00004141"/>
    </source>
</evidence>
<dbReference type="GO" id="GO:0005388">
    <property type="term" value="F:P-type calcium transporter activity"/>
    <property type="evidence" value="ECO:0007669"/>
    <property type="project" value="UniProtKB-EC"/>
</dbReference>
<evidence type="ECO:0000256" key="11">
    <source>
        <dbReference type="ARBA" id="ARBA00022989"/>
    </source>
</evidence>
<dbReference type="VEuPathDB" id="CryptoDB:Vbra_16176"/>
<dbReference type="SFLD" id="SFLDG00002">
    <property type="entry name" value="C1.7:_P-type_atpase_like"/>
    <property type="match status" value="1"/>
</dbReference>
<feature type="transmembrane region" description="Helical" evidence="16">
    <location>
        <begin position="1171"/>
        <end position="1189"/>
    </location>
</feature>
<dbReference type="SMART" id="SM00831">
    <property type="entry name" value="Cation_ATPase_N"/>
    <property type="match status" value="1"/>
</dbReference>
<dbReference type="PANTHER" id="PTHR42861">
    <property type="entry name" value="CALCIUM-TRANSPORTING ATPASE"/>
    <property type="match status" value="1"/>
</dbReference>
<keyword evidence="13 16" id="KW-0472">Membrane</keyword>
<evidence type="ECO:0000256" key="2">
    <source>
        <dbReference type="ARBA" id="ARBA00012790"/>
    </source>
</evidence>
<dbReference type="FunFam" id="3.40.50.1000:FF:000083">
    <property type="entry name" value="Sodium/potassium-transporting ATPase subunit alpha"/>
    <property type="match status" value="1"/>
</dbReference>
<keyword evidence="11 16" id="KW-1133">Transmembrane helix</keyword>
<keyword evidence="19" id="KW-1185">Reference proteome</keyword>
<dbReference type="SFLD" id="SFLDS00003">
    <property type="entry name" value="Haloacid_Dehalogenase"/>
    <property type="match status" value="1"/>
</dbReference>
<keyword evidence="6" id="KW-0547">Nucleotide-binding</keyword>
<feature type="region of interest" description="Disordered" evidence="15">
    <location>
        <begin position="100"/>
        <end position="130"/>
    </location>
</feature>
<dbReference type="OMA" id="PLWNNMM"/>
<dbReference type="OrthoDB" id="3352408at2759"/>
<dbReference type="STRING" id="1169540.A0A0G4FTP5"/>
<evidence type="ECO:0000256" key="9">
    <source>
        <dbReference type="ARBA" id="ARBA00022842"/>
    </source>
</evidence>
<evidence type="ECO:0000256" key="13">
    <source>
        <dbReference type="ARBA" id="ARBA00023136"/>
    </source>
</evidence>
<evidence type="ECO:0000256" key="16">
    <source>
        <dbReference type="SAM" id="Phobius"/>
    </source>
</evidence>
<dbReference type="InterPro" id="IPR008250">
    <property type="entry name" value="ATPase_P-typ_transduc_dom_A_sf"/>
</dbReference>
<dbReference type="InterPro" id="IPR006068">
    <property type="entry name" value="ATPase_P-typ_cation-transptr_C"/>
</dbReference>
<dbReference type="PRINTS" id="PR00121">
    <property type="entry name" value="NAKATPASE"/>
</dbReference>
<gene>
    <name evidence="18" type="ORF">Vbra_16176</name>
</gene>
<feature type="transmembrane region" description="Helical" evidence="16">
    <location>
        <begin position="952"/>
        <end position="975"/>
    </location>
</feature>
<feature type="domain" description="Cation-transporting P-type ATPase N-terminal" evidence="17">
    <location>
        <begin position="169"/>
        <end position="243"/>
    </location>
</feature>
<dbReference type="PhylomeDB" id="A0A0G4FTP5"/>
<dbReference type="Proteomes" id="UP000041254">
    <property type="component" value="Unassembled WGS sequence"/>
</dbReference>
<accession>A0A0G4FTP5</accession>
<dbReference type="InterPro" id="IPR044492">
    <property type="entry name" value="P_typ_ATPase_HD_dom"/>
</dbReference>
<sequence length="1212" mass="131136">MTSLPCALGDVRRLVVTLASQPSPSLPSASPLCRSATATAAGGSSSRLALSRPPELTLSSPQPHTDAHKAAVKESPYRSLSAASTVSDCASSVTVSPVISQSGDPLIDLESNRPPPSSPSPSDSSAPSQVAPAFTALSAIRVNGTMPQQQSDAGVEMEERTAAPALPSSPHVRPCDEIVQYFSTDMTNGLTEEDAAESLAKYGRNELTHEEGKSLWRLILDQFEDLLVRILLLAACVSFVLAVLDDSGDEGLTAYVEPLVILLILIANAIVGVWQESNAEKALEALKSLQPELARILRDGKWKTIPAEEVVPGDVCEVRVGDKVPADMRVCQLKTTTLRVEQSQLTGESQSVQKLPDPLPLDMTDCELQGKSNMVFSSTTVANGSAVCVVCATGMRTEIGKIQEAVTEAGKEDDSTPLSKKLDEFGELLSKVIGVICVIVWLINFRNFSDPAHGGFLRGCIYYFKIAVALAVAAIPEGLPAVITTCLALGTRKMAKRNAIVRRLPSVETLGCTTVICSDKTGTLTTNEMSCVRFCLPKAANALDRYVVSGTSYSPVGQITVNDGSAKPLTSVGAADRGLQWFSKVCSMCNDSTLEIQRDTGRYGRTGEPTEAALRVLVEKLGCPDASLTSRYLQTADRDRAMIFNDYYVSSLEKMATLEFSRDRKSMSMLAKERGAKTNLLFCKGAPESILDRCDTLMLPDGTLARLTDAMRHTIAREVDDMAGEALRTLAMAIRFDCGELRDYNGPSHRAHHLLTEPGNFVKIEQGMTYVGLVGIMDPPRPEVAGSITECHQAGIKVIMITGDNKLTAEAISEKIGILASKTAKQKGAGQNGLASTTMRSFTGREFEMLTEEERVEVLAAAEGAVFSRTEPKHKQLIVKILRELGEIAAMTGDGVNDAPALKQADIGIAMGITGTEVAKEASDMVLADDNFATIVHAVEEGRSIYNNMKAFIRYLISSNIGEVASIFLTAALGIPEGLAPVQLLWVNLVTDGLPATALGFNPPDVGVMSRPPRRSDDALISGWVFFRYLVIGMYVGIATVGIFVWWYVYGIDPTDGHTLVTFDQLRSWGFCKTWEDFAVNPVYGMSSDPCSYFSAGKIKASTLSLTVLVVIEMFNALNALSEDHSLLMMPPWSNPWLLLAIMGSVLVHFCILYVPWLARVFNVVPLTAHDWYVVVMWSFPVIIIDEILKAIARACCTEYGKARRKLRSKHE</sequence>
<name>A0A0G4FTP5_VITBC</name>
<dbReference type="SUPFAM" id="SSF81665">
    <property type="entry name" value="Calcium ATPase, transmembrane domain M"/>
    <property type="match status" value="1"/>
</dbReference>
<protein>
    <recommendedName>
        <fullName evidence="2">P-type Ca(2+) transporter</fullName>
        <ecNumber evidence="2">7.2.2.10</ecNumber>
    </recommendedName>
</protein>
<dbReference type="EMBL" id="CDMY01000499">
    <property type="protein sequence ID" value="CEM18264.1"/>
    <property type="molecule type" value="Genomic_DNA"/>
</dbReference>
<evidence type="ECO:0000256" key="14">
    <source>
        <dbReference type="ARBA" id="ARBA00038148"/>
    </source>
</evidence>
<dbReference type="Pfam" id="PF00690">
    <property type="entry name" value="Cation_ATPase_N"/>
    <property type="match status" value="1"/>
</dbReference>
<dbReference type="FunFam" id="1.20.1110.10:FF:000037">
    <property type="entry name" value="Calcium-transporting ATPase, putative"/>
    <property type="match status" value="1"/>
</dbReference>
<evidence type="ECO:0000256" key="4">
    <source>
        <dbReference type="ARBA" id="ARBA00022568"/>
    </source>
</evidence>
<feature type="compositionally biased region" description="Basic and acidic residues" evidence="15">
    <location>
        <begin position="65"/>
        <end position="76"/>
    </location>
</feature>
<dbReference type="PROSITE" id="PS00154">
    <property type="entry name" value="ATPASE_E1_E2"/>
    <property type="match status" value="1"/>
</dbReference>
<evidence type="ECO:0000256" key="6">
    <source>
        <dbReference type="ARBA" id="ARBA00022741"/>
    </source>
</evidence>
<evidence type="ECO:0000256" key="15">
    <source>
        <dbReference type="SAM" id="MobiDB-lite"/>
    </source>
</evidence>
<dbReference type="GO" id="GO:0016887">
    <property type="term" value="F:ATP hydrolysis activity"/>
    <property type="evidence" value="ECO:0007669"/>
    <property type="project" value="InterPro"/>
</dbReference>
<comment type="subcellular location">
    <subcellularLocation>
        <location evidence="1">Membrane</location>
        <topology evidence="1">Multi-pass membrane protein</topology>
    </subcellularLocation>
</comment>
<keyword evidence="4" id="KW-0109">Calcium transport</keyword>
<evidence type="ECO:0000256" key="7">
    <source>
        <dbReference type="ARBA" id="ARBA00022837"/>
    </source>
</evidence>
<keyword evidence="10" id="KW-1278">Translocase</keyword>
<feature type="region of interest" description="Disordered" evidence="15">
    <location>
        <begin position="21"/>
        <end position="76"/>
    </location>
</feature>
<dbReference type="InterPro" id="IPR018303">
    <property type="entry name" value="ATPase_P-typ_P_site"/>
</dbReference>
<evidence type="ECO:0000256" key="12">
    <source>
        <dbReference type="ARBA" id="ARBA00023065"/>
    </source>
</evidence>
<dbReference type="FunFam" id="2.70.150.10:FF:000014">
    <property type="entry name" value="Calcium-transporting ATPase, putative"/>
    <property type="match status" value="1"/>
</dbReference>
<dbReference type="InterPro" id="IPR023298">
    <property type="entry name" value="ATPase_P-typ_TM_dom_sf"/>
</dbReference>
<evidence type="ECO:0000313" key="19">
    <source>
        <dbReference type="Proteomes" id="UP000041254"/>
    </source>
</evidence>
<evidence type="ECO:0000256" key="3">
    <source>
        <dbReference type="ARBA" id="ARBA00022448"/>
    </source>
</evidence>
<dbReference type="InterPro" id="IPR001757">
    <property type="entry name" value="P_typ_ATPase"/>
</dbReference>
<keyword evidence="9" id="KW-0460">Magnesium</keyword>
<feature type="compositionally biased region" description="Low complexity" evidence="15">
    <location>
        <begin position="120"/>
        <end position="130"/>
    </location>
</feature>
<feature type="transmembrane region" description="Helical" evidence="16">
    <location>
        <begin position="226"/>
        <end position="244"/>
    </location>
</feature>
<reference evidence="18 19" key="1">
    <citation type="submission" date="2014-11" db="EMBL/GenBank/DDBJ databases">
        <authorList>
            <person name="Zhu J."/>
            <person name="Qi W."/>
            <person name="Song R."/>
        </authorList>
    </citation>
    <scope>NUCLEOTIDE SEQUENCE [LARGE SCALE GENOMIC DNA]</scope>
</reference>
<dbReference type="GO" id="GO:0016020">
    <property type="term" value="C:membrane"/>
    <property type="evidence" value="ECO:0007669"/>
    <property type="project" value="UniProtKB-SubCell"/>
</dbReference>
<feature type="transmembrane region" description="Helical" evidence="16">
    <location>
        <begin position="1137"/>
        <end position="1159"/>
    </location>
</feature>
<dbReference type="Pfam" id="PF00689">
    <property type="entry name" value="Cation_ATPase_C"/>
    <property type="match status" value="1"/>
</dbReference>
<keyword evidence="5 16" id="KW-0812">Transmembrane</keyword>
<dbReference type="Gene3D" id="3.40.50.1000">
    <property type="entry name" value="HAD superfamily/HAD-like"/>
    <property type="match status" value="1"/>
</dbReference>
<dbReference type="InterPro" id="IPR059000">
    <property type="entry name" value="ATPase_P-type_domA"/>
</dbReference>
<comment type="similarity">
    <text evidence="14">Belongs to the cation transport ATPase (P-type) (TC 3.A.3) family.</text>
</comment>
<feature type="region of interest" description="Disordered" evidence="15">
    <location>
        <begin position="146"/>
        <end position="169"/>
    </location>
</feature>